<dbReference type="Proteomes" id="UP000192486">
    <property type="component" value="Chromosome"/>
</dbReference>
<feature type="region of interest" description="Disordered" evidence="1">
    <location>
        <begin position="1"/>
        <end position="59"/>
    </location>
</feature>
<keyword evidence="3" id="KW-1185">Reference proteome</keyword>
<dbReference type="EMBL" id="CP015108">
    <property type="protein sequence ID" value="ARF13827.1"/>
    <property type="molecule type" value="Genomic_DNA"/>
</dbReference>
<proteinExistence type="predicted"/>
<sequence length="59" mass="6906">MTNKNNKKTMNERTHNPLDTYQNKNKEASNSNNQRPEGHSLEEFSAEFGSRPKNKKKKK</sequence>
<evidence type="ECO:0000256" key="1">
    <source>
        <dbReference type="SAM" id="MobiDB-lite"/>
    </source>
</evidence>
<name>A0ABN4YPP4_SPOUR</name>
<evidence type="ECO:0000313" key="3">
    <source>
        <dbReference type="Proteomes" id="UP000192486"/>
    </source>
</evidence>
<evidence type="ECO:0000313" key="2">
    <source>
        <dbReference type="EMBL" id="ARF13827.1"/>
    </source>
</evidence>
<protein>
    <submittedName>
        <fullName evidence="2">Uncharacterized protein</fullName>
    </submittedName>
</protein>
<dbReference type="RefSeq" id="WP_029054954.1">
    <property type="nucleotide sequence ID" value="NZ_CP015108.1"/>
</dbReference>
<feature type="compositionally biased region" description="Polar residues" evidence="1">
    <location>
        <begin position="17"/>
        <end position="35"/>
    </location>
</feature>
<gene>
    <name evidence="2" type="ORF">SporoS204_06510</name>
</gene>
<organism evidence="2 3">
    <name type="scientific">Sporosarcina ureae</name>
    <dbReference type="NCBI Taxonomy" id="1571"/>
    <lineage>
        <taxon>Bacteria</taxon>
        <taxon>Bacillati</taxon>
        <taxon>Bacillota</taxon>
        <taxon>Bacilli</taxon>
        <taxon>Bacillales</taxon>
        <taxon>Caryophanaceae</taxon>
        <taxon>Sporosarcina</taxon>
    </lineage>
</organism>
<reference evidence="2 3" key="1">
    <citation type="submission" date="2016-04" db="EMBL/GenBank/DDBJ databases">
        <title>Comparative Genomics and Epigenetics of Sporosarcina ureae.</title>
        <authorList>
            <person name="Oliver A.S."/>
            <person name="Cooper K.K."/>
        </authorList>
    </citation>
    <scope>NUCLEOTIDE SEQUENCE [LARGE SCALE GENOMIC DNA]</scope>
    <source>
        <strain evidence="2 3">S204</strain>
    </source>
</reference>
<accession>A0ABN4YPP4</accession>